<dbReference type="PANTHER" id="PTHR30349:SF64">
    <property type="entry name" value="PROPHAGE INTEGRASE INTD-RELATED"/>
    <property type="match status" value="1"/>
</dbReference>
<reference evidence="4 5" key="1">
    <citation type="submission" date="2018-11" db="EMBL/GenBank/DDBJ databases">
        <title>Photobacterium sp. BEI247 sp. nov., a marine bacterium isolated from Yongle Blue Hole in the South China Sea.</title>
        <authorList>
            <person name="Wang X."/>
        </authorList>
    </citation>
    <scope>NUCLEOTIDE SEQUENCE [LARGE SCALE GENOMIC DNA]</scope>
    <source>
        <strain evidence="5">BEI247</strain>
    </source>
</reference>
<evidence type="ECO:0000256" key="2">
    <source>
        <dbReference type="ARBA" id="ARBA00023172"/>
    </source>
</evidence>
<dbReference type="InterPro" id="IPR011010">
    <property type="entry name" value="DNA_brk_join_enz"/>
</dbReference>
<dbReference type="InterPro" id="IPR013762">
    <property type="entry name" value="Integrase-like_cat_sf"/>
</dbReference>
<keyword evidence="1" id="KW-0229">DNA integration</keyword>
<dbReference type="PROSITE" id="PS51898">
    <property type="entry name" value="TYR_RECOMBINASE"/>
    <property type="match status" value="1"/>
</dbReference>
<dbReference type="CDD" id="cd00397">
    <property type="entry name" value="DNA_BRE_C"/>
    <property type="match status" value="1"/>
</dbReference>
<protein>
    <submittedName>
        <fullName evidence="4">Site-specific integrase</fullName>
    </submittedName>
</protein>
<dbReference type="PANTHER" id="PTHR30349">
    <property type="entry name" value="PHAGE INTEGRASE-RELATED"/>
    <property type="match status" value="1"/>
</dbReference>
<dbReference type="Gene3D" id="1.10.443.10">
    <property type="entry name" value="Intergrase catalytic core"/>
    <property type="match status" value="1"/>
</dbReference>
<dbReference type="GO" id="GO:0003677">
    <property type="term" value="F:DNA binding"/>
    <property type="evidence" value="ECO:0007669"/>
    <property type="project" value="InterPro"/>
</dbReference>
<dbReference type="GO" id="GO:0015074">
    <property type="term" value="P:DNA integration"/>
    <property type="evidence" value="ECO:0007669"/>
    <property type="project" value="UniProtKB-KW"/>
</dbReference>
<name>A0A3S3R0Z2_9GAMM</name>
<gene>
    <name evidence="4" type="ORF">EDI28_12355</name>
</gene>
<feature type="domain" description="Tyr recombinase" evidence="3">
    <location>
        <begin position="192"/>
        <end position="414"/>
    </location>
</feature>
<dbReference type="RefSeq" id="WP_128784161.1">
    <property type="nucleotide sequence ID" value="NZ_RJLM01000004.1"/>
</dbReference>
<sequence length="492" mass="56731">MAKLYNCIQSEFEMWTAYSPERKNNLHTKKAKKLPFIKYPDGVPCTEANVYMLGLWSRSLSQRTEDGGTPKTYASHISHLIRYCYSREWAFTALNDDRFGDFIQFIHHETNKFGKRVRGINQVRLIAHTCIDFLRSVADFHGDEALIGDQDFHAIKVEKKEVKTFVEGMKKPRITFHYTHGSIPKGDSANKRLPIADSAAAAIKKQIDKNKNPYVKSRDTMIYQSLEQTGARRTEVMLLHVDDVREALRKAKSSKSDTVNLQFTTLKRKDDHTRQVPVPVTFLHNLKEYITKVRRKIIKGTIGKENDHGFVFINVRTGKALKSDTISTYFNKYKHAAGITDECFAHLIRHAYLTERLKQIILEHKFKNKDEFNRALLNTEQFKMKLQQWSGHTQPYSLNTYINLAFSDLAGVRQTYNAISLKSAVGLVKDELETMQTDLKNSRVTATEIIEKMRSLIDAFEMDIDLAIKINKENDEENNANEDSEEEQVTHA</sequence>
<evidence type="ECO:0000313" key="4">
    <source>
        <dbReference type="EMBL" id="RWX55350.1"/>
    </source>
</evidence>
<dbReference type="EMBL" id="RJLM01000004">
    <property type="protein sequence ID" value="RWX55350.1"/>
    <property type="molecule type" value="Genomic_DNA"/>
</dbReference>
<dbReference type="AlphaFoldDB" id="A0A3S3R0Z2"/>
<evidence type="ECO:0000259" key="3">
    <source>
        <dbReference type="PROSITE" id="PS51898"/>
    </source>
</evidence>
<dbReference type="Pfam" id="PF00589">
    <property type="entry name" value="Phage_integrase"/>
    <property type="match status" value="1"/>
</dbReference>
<evidence type="ECO:0000313" key="5">
    <source>
        <dbReference type="Proteomes" id="UP000287563"/>
    </source>
</evidence>
<evidence type="ECO:0000256" key="1">
    <source>
        <dbReference type="ARBA" id="ARBA00022908"/>
    </source>
</evidence>
<dbReference type="GO" id="GO:0006310">
    <property type="term" value="P:DNA recombination"/>
    <property type="evidence" value="ECO:0007669"/>
    <property type="project" value="UniProtKB-KW"/>
</dbReference>
<dbReference type="Proteomes" id="UP000287563">
    <property type="component" value="Unassembled WGS sequence"/>
</dbReference>
<comment type="caution">
    <text evidence="4">The sequence shown here is derived from an EMBL/GenBank/DDBJ whole genome shotgun (WGS) entry which is preliminary data.</text>
</comment>
<accession>A0A3S3R0Z2</accession>
<keyword evidence="2" id="KW-0233">DNA recombination</keyword>
<keyword evidence="5" id="KW-1185">Reference proteome</keyword>
<proteinExistence type="predicted"/>
<dbReference type="InterPro" id="IPR050090">
    <property type="entry name" value="Tyrosine_recombinase_XerCD"/>
</dbReference>
<organism evidence="4 5">
    <name type="scientific">Photobacterium chitinilyticum</name>
    <dbReference type="NCBI Taxonomy" id="2485123"/>
    <lineage>
        <taxon>Bacteria</taxon>
        <taxon>Pseudomonadati</taxon>
        <taxon>Pseudomonadota</taxon>
        <taxon>Gammaproteobacteria</taxon>
        <taxon>Vibrionales</taxon>
        <taxon>Vibrionaceae</taxon>
        <taxon>Photobacterium</taxon>
    </lineage>
</organism>
<dbReference type="OrthoDB" id="8533280at2"/>
<dbReference type="InterPro" id="IPR002104">
    <property type="entry name" value="Integrase_catalytic"/>
</dbReference>
<dbReference type="SUPFAM" id="SSF56349">
    <property type="entry name" value="DNA breaking-rejoining enzymes"/>
    <property type="match status" value="1"/>
</dbReference>